<protein>
    <submittedName>
        <fullName evidence="1">Uncharacterized protein</fullName>
    </submittedName>
</protein>
<organism evidence="1 2">
    <name type="scientific">Salix brachista</name>
    <dbReference type="NCBI Taxonomy" id="2182728"/>
    <lineage>
        <taxon>Eukaryota</taxon>
        <taxon>Viridiplantae</taxon>
        <taxon>Streptophyta</taxon>
        <taxon>Embryophyta</taxon>
        <taxon>Tracheophyta</taxon>
        <taxon>Spermatophyta</taxon>
        <taxon>Magnoliopsida</taxon>
        <taxon>eudicotyledons</taxon>
        <taxon>Gunneridae</taxon>
        <taxon>Pentapetalae</taxon>
        <taxon>rosids</taxon>
        <taxon>fabids</taxon>
        <taxon>Malpighiales</taxon>
        <taxon>Salicaceae</taxon>
        <taxon>Saliceae</taxon>
        <taxon>Salix</taxon>
    </lineage>
</organism>
<comment type="caution">
    <text evidence="1">The sequence shown here is derived from an EMBL/GenBank/DDBJ whole genome shotgun (WGS) entry which is preliminary data.</text>
</comment>
<evidence type="ECO:0000313" key="2">
    <source>
        <dbReference type="Proteomes" id="UP000326939"/>
    </source>
</evidence>
<dbReference type="AlphaFoldDB" id="A0A5N5J5W6"/>
<proteinExistence type="predicted"/>
<dbReference type="EMBL" id="VDCV01000019">
    <property type="protein sequence ID" value="KAB5512853.1"/>
    <property type="molecule type" value="Genomic_DNA"/>
</dbReference>
<evidence type="ECO:0000313" key="1">
    <source>
        <dbReference type="EMBL" id="KAB5512853.1"/>
    </source>
</evidence>
<accession>A0A5N5J5W6</accession>
<keyword evidence="2" id="KW-1185">Reference proteome</keyword>
<reference evidence="2" key="1">
    <citation type="journal article" date="2019" name="Gigascience">
        <title>De novo genome assembly of the endangered Acer yangbiense, a plant species with extremely small populations endemic to Yunnan Province, China.</title>
        <authorList>
            <person name="Yang J."/>
            <person name="Wariss H.M."/>
            <person name="Tao L."/>
            <person name="Zhang R."/>
            <person name="Yun Q."/>
            <person name="Hollingsworth P."/>
            <person name="Dao Z."/>
            <person name="Luo G."/>
            <person name="Guo H."/>
            <person name="Ma Y."/>
            <person name="Sun W."/>
        </authorList>
    </citation>
    <scope>NUCLEOTIDE SEQUENCE [LARGE SCALE GENOMIC DNA]</scope>
    <source>
        <strain evidence="2">cv. br00</strain>
    </source>
</reference>
<gene>
    <name evidence="1" type="ORF">DKX38_029881</name>
</gene>
<dbReference type="Proteomes" id="UP000326939">
    <property type="component" value="Chromosome 19"/>
</dbReference>
<name>A0A5N5J5W6_9ROSI</name>
<sequence>MKPLKFELQNPVTQSASCGNIGLLHCNRIILASARVVNESICKKSLVLAFCTILIQNDQGKGTFKKTKIDFVKSLFITSNSGYYDLKLYPVVWVNSSENLLNVILSIQ</sequence>